<evidence type="ECO:0000256" key="4">
    <source>
        <dbReference type="ARBA" id="ARBA00023274"/>
    </source>
</evidence>
<dbReference type="InterPro" id="IPR020057">
    <property type="entry name" value="Ribosomal_bL25_b-dom"/>
</dbReference>
<dbReference type="EMBL" id="UINC01034332">
    <property type="protein sequence ID" value="SVB25014.1"/>
    <property type="molecule type" value="Genomic_DNA"/>
</dbReference>
<dbReference type="PANTHER" id="PTHR33284">
    <property type="entry name" value="RIBOSOMAL PROTEIN L25/GLN-TRNA SYNTHETASE, ANTI-CODON-BINDING DOMAIN-CONTAINING PROTEIN"/>
    <property type="match status" value="1"/>
</dbReference>
<organism evidence="8">
    <name type="scientific">marine metagenome</name>
    <dbReference type="NCBI Taxonomy" id="408172"/>
    <lineage>
        <taxon>unclassified sequences</taxon>
        <taxon>metagenomes</taxon>
        <taxon>ecological metagenomes</taxon>
    </lineage>
</organism>
<dbReference type="SUPFAM" id="SSF50715">
    <property type="entry name" value="Ribosomal protein L25-like"/>
    <property type="match status" value="1"/>
</dbReference>
<dbReference type="PANTHER" id="PTHR33284:SF1">
    <property type="entry name" value="RIBOSOMAL PROTEIN L25_GLN-TRNA SYNTHETASE, ANTI-CODON-BINDING DOMAIN-CONTAINING PROTEIN"/>
    <property type="match status" value="1"/>
</dbReference>
<keyword evidence="3" id="KW-0689">Ribosomal protein</keyword>
<protein>
    <submittedName>
        <fullName evidence="8">Uncharacterized protein</fullName>
    </submittedName>
</protein>
<dbReference type="HAMAP" id="MF_01334">
    <property type="entry name" value="Ribosomal_bL25_CTC"/>
    <property type="match status" value="1"/>
</dbReference>
<keyword evidence="4" id="KW-0687">Ribonucleoprotein</keyword>
<dbReference type="GO" id="GO:0022625">
    <property type="term" value="C:cytosolic large ribosomal subunit"/>
    <property type="evidence" value="ECO:0007669"/>
    <property type="project" value="TreeGrafter"/>
</dbReference>
<keyword evidence="2" id="KW-0694">RNA-binding</keyword>
<dbReference type="GO" id="GO:0008097">
    <property type="term" value="F:5S rRNA binding"/>
    <property type="evidence" value="ECO:0007669"/>
    <property type="project" value="InterPro"/>
</dbReference>
<dbReference type="Pfam" id="PF14693">
    <property type="entry name" value="Ribosomal_TL5_C"/>
    <property type="match status" value="1"/>
</dbReference>
<dbReference type="InterPro" id="IPR001021">
    <property type="entry name" value="Ribosomal_bL25_long"/>
</dbReference>
<sequence length="225" mass="23652">MKAISLAANPRVLTKTIGSKKLRNAGTLPGIVYGNGESENVELETKQFDKAVKSTAAKNFLVELDINGKKSLAMVQETQKNPLTNHYIHVDFKRLTKDSVVIAKVPLRPIGIAEGVQLGGVLQTPMHTITLKGKPADIPECIEPDVNHLEVGQSIYLGELVLPKGITAIGPVKAQVVGVTTSRMMAMAMAEEEEAAAAAAAAVEGEGEGEATTEEGAKEAASADA</sequence>
<evidence type="ECO:0000256" key="1">
    <source>
        <dbReference type="ARBA" id="ARBA00022730"/>
    </source>
</evidence>
<dbReference type="Gene3D" id="2.40.240.10">
    <property type="entry name" value="Ribosomal Protein L25, Chain P"/>
    <property type="match status" value="1"/>
</dbReference>
<feature type="region of interest" description="Disordered" evidence="5">
    <location>
        <begin position="197"/>
        <end position="225"/>
    </location>
</feature>
<reference evidence="8" key="1">
    <citation type="submission" date="2018-05" db="EMBL/GenBank/DDBJ databases">
        <authorList>
            <person name="Lanie J.A."/>
            <person name="Ng W.-L."/>
            <person name="Kazmierczak K.M."/>
            <person name="Andrzejewski T.M."/>
            <person name="Davidsen T.M."/>
            <person name="Wayne K.J."/>
            <person name="Tettelin H."/>
            <person name="Glass J.I."/>
            <person name="Rusch D."/>
            <person name="Podicherti R."/>
            <person name="Tsui H.-C.T."/>
            <person name="Winkler M.E."/>
        </authorList>
    </citation>
    <scope>NUCLEOTIDE SEQUENCE</scope>
</reference>
<dbReference type="GO" id="GO:0003735">
    <property type="term" value="F:structural constituent of ribosome"/>
    <property type="evidence" value="ECO:0007669"/>
    <property type="project" value="InterPro"/>
</dbReference>
<dbReference type="NCBIfam" id="TIGR00731">
    <property type="entry name" value="bL25_bact_ctc"/>
    <property type="match status" value="1"/>
</dbReference>
<dbReference type="CDD" id="cd00495">
    <property type="entry name" value="Ribosomal_L25_TL5_CTC"/>
    <property type="match status" value="1"/>
</dbReference>
<dbReference type="InterPro" id="IPR037121">
    <property type="entry name" value="Ribosomal_bL25_C"/>
</dbReference>
<evidence type="ECO:0000256" key="3">
    <source>
        <dbReference type="ARBA" id="ARBA00022980"/>
    </source>
</evidence>
<name>A0A382CGK9_9ZZZZ</name>
<keyword evidence="1" id="KW-0699">rRNA-binding</keyword>
<proteinExistence type="inferred from homology"/>
<feature type="domain" description="Large ribosomal subunit protein bL25 L25" evidence="6">
    <location>
        <begin position="6"/>
        <end position="92"/>
    </location>
</feature>
<evidence type="ECO:0000259" key="6">
    <source>
        <dbReference type="Pfam" id="PF01386"/>
    </source>
</evidence>
<dbReference type="Pfam" id="PF01386">
    <property type="entry name" value="Ribosomal_L25p"/>
    <property type="match status" value="1"/>
</dbReference>
<accession>A0A382CGK9</accession>
<evidence type="ECO:0000256" key="5">
    <source>
        <dbReference type="SAM" id="MobiDB-lite"/>
    </source>
</evidence>
<feature type="domain" description="Large ribosomal subunit protein bL25 beta" evidence="7">
    <location>
        <begin position="103"/>
        <end position="182"/>
    </location>
</feature>
<dbReference type="AlphaFoldDB" id="A0A382CGK9"/>
<dbReference type="GO" id="GO:0006412">
    <property type="term" value="P:translation"/>
    <property type="evidence" value="ECO:0007669"/>
    <property type="project" value="InterPro"/>
</dbReference>
<feature type="non-terminal residue" evidence="8">
    <location>
        <position position="225"/>
    </location>
</feature>
<evidence type="ECO:0000256" key="2">
    <source>
        <dbReference type="ARBA" id="ARBA00022884"/>
    </source>
</evidence>
<dbReference type="InterPro" id="IPR020930">
    <property type="entry name" value="Ribosomal_uL5_bac-type"/>
</dbReference>
<evidence type="ECO:0000313" key="8">
    <source>
        <dbReference type="EMBL" id="SVB25014.1"/>
    </source>
</evidence>
<gene>
    <name evidence="8" type="ORF">METZ01_LOCUS177868</name>
</gene>
<dbReference type="InterPro" id="IPR011035">
    <property type="entry name" value="Ribosomal_bL25/Gln-tRNA_synth"/>
</dbReference>
<dbReference type="InterPro" id="IPR029751">
    <property type="entry name" value="Ribosomal_L25_dom"/>
</dbReference>
<dbReference type="InterPro" id="IPR020056">
    <property type="entry name" value="Rbsml_bL25/Gln-tRNA_synth_N"/>
</dbReference>
<evidence type="ECO:0000259" key="7">
    <source>
        <dbReference type="Pfam" id="PF14693"/>
    </source>
</evidence>
<dbReference type="Gene3D" id="2.170.120.20">
    <property type="entry name" value="Ribosomal protein L25, beta domain"/>
    <property type="match status" value="1"/>
</dbReference>